<dbReference type="AlphaFoldDB" id="A0A2W6A4T5"/>
<comment type="caution">
    <text evidence="2">The sequence shown here is derived from an EMBL/GenBank/DDBJ whole genome shotgun (WGS) entry which is preliminary data.</text>
</comment>
<gene>
    <name evidence="2" type="ORF">DLM65_08045</name>
</gene>
<dbReference type="EMBL" id="QHBU01000153">
    <property type="protein sequence ID" value="PZR80378.1"/>
    <property type="molecule type" value="Genomic_DNA"/>
</dbReference>
<sequence length="362" mass="41152">MPAGYDRLMSPDCRAEIERELRGPITDAVWAWLEDESYTDDIEWQEGGAKGAAEAVRKHRRVFRTTRQPIDHVERAPKGWQEDRIRQLARVYTQLAEQELSVRHLRAKIDGLSRRAALRKAGREKATREVAGTPEPAALVTWIIDRYYRALNIAADADADAVRTALVPHLGTLPELWYRDGDEVRVVAVPAGSLLGEVAKVAAELADRYRWSPWDATRWLVCGGDSPVPWVFRWKPELRGLHRGEITDTTTRLVLEVDPAFTPSDVAAAYGRARATIYSGVRVRPLDDKSQALARFALDHGYGDGKPPWEDWRKQWNAGPGRKRGRYGSHDDGPRSKWRFRRDLHSAWGRLTRVGWRLPASD</sequence>
<evidence type="ECO:0000256" key="1">
    <source>
        <dbReference type="SAM" id="MobiDB-lite"/>
    </source>
</evidence>
<protein>
    <submittedName>
        <fullName evidence="2">Uncharacterized protein</fullName>
    </submittedName>
</protein>
<accession>A0A2W6A4T5</accession>
<name>A0A2W6A4T5_9BACT</name>
<feature type="region of interest" description="Disordered" evidence="1">
    <location>
        <begin position="309"/>
        <end position="332"/>
    </location>
</feature>
<evidence type="ECO:0000313" key="3">
    <source>
        <dbReference type="Proteomes" id="UP000248724"/>
    </source>
</evidence>
<reference evidence="2 3" key="1">
    <citation type="journal article" date="2017" name="Nature">
        <title>Atmospheric trace gases support primary production in Antarctic desert surface soil.</title>
        <authorList>
            <person name="Ji M."/>
            <person name="Greening C."/>
            <person name="Vanwonterghem I."/>
            <person name="Carere C.R."/>
            <person name="Bay S.K."/>
            <person name="Steen J.A."/>
            <person name="Montgomery K."/>
            <person name="Lines T."/>
            <person name="Beardall J."/>
            <person name="van Dorst J."/>
            <person name="Snape I."/>
            <person name="Stott M.B."/>
            <person name="Hugenholtz P."/>
            <person name="Ferrari B.C."/>
        </authorList>
    </citation>
    <scope>NUCLEOTIDE SEQUENCE [LARGE SCALE GENOMIC DNA]</scope>
    <source>
        <strain evidence="2">RRmetagenome_bin12</strain>
    </source>
</reference>
<proteinExistence type="predicted"/>
<dbReference type="Proteomes" id="UP000248724">
    <property type="component" value="Unassembled WGS sequence"/>
</dbReference>
<organism evidence="2 3">
    <name type="scientific">Candidatus Aeolococcus gillhamiae</name>
    <dbReference type="NCBI Taxonomy" id="3127015"/>
    <lineage>
        <taxon>Bacteria</taxon>
        <taxon>Bacillati</taxon>
        <taxon>Candidatus Dormiibacterota</taxon>
        <taxon>Candidatus Dormibacteria</taxon>
        <taxon>Candidatus Aeolococcales</taxon>
        <taxon>Candidatus Aeolococcaceae</taxon>
        <taxon>Candidatus Aeolococcus</taxon>
    </lineage>
</organism>
<evidence type="ECO:0000313" key="2">
    <source>
        <dbReference type="EMBL" id="PZR80378.1"/>
    </source>
</evidence>